<dbReference type="PANTHER" id="PTHR43194:SF2">
    <property type="entry name" value="PEROXISOMAL MEMBRANE PROTEIN LPX1"/>
    <property type="match status" value="1"/>
</dbReference>
<feature type="domain" description="Serine aminopeptidase S33" evidence="1">
    <location>
        <begin position="77"/>
        <end position="285"/>
    </location>
</feature>
<dbReference type="AlphaFoldDB" id="A0A242N2H7"/>
<reference evidence="2 3" key="1">
    <citation type="submission" date="2017-03" db="EMBL/GenBank/DDBJ databases">
        <title>Genome analysis of strain PAMC 26577.</title>
        <authorList>
            <person name="Oh H.-M."/>
            <person name="Yang J.-A."/>
        </authorList>
    </citation>
    <scope>NUCLEOTIDE SEQUENCE [LARGE SCALE GENOMIC DNA]</scope>
    <source>
        <strain evidence="2 3">PAMC 26577</strain>
    </source>
</reference>
<dbReference type="InterPro" id="IPR029058">
    <property type="entry name" value="AB_hydrolase_fold"/>
</dbReference>
<dbReference type="Proteomes" id="UP000195221">
    <property type="component" value="Unassembled WGS sequence"/>
</dbReference>
<comment type="caution">
    <text evidence="2">The sequence shown here is derived from an EMBL/GenBank/DDBJ whole genome shotgun (WGS) entry which is preliminary data.</text>
</comment>
<protein>
    <recommendedName>
        <fullName evidence="1">Serine aminopeptidase S33 domain-containing protein</fullName>
    </recommendedName>
</protein>
<evidence type="ECO:0000313" key="3">
    <source>
        <dbReference type="Proteomes" id="UP000195221"/>
    </source>
</evidence>
<evidence type="ECO:0000259" key="1">
    <source>
        <dbReference type="Pfam" id="PF12146"/>
    </source>
</evidence>
<gene>
    <name evidence="2" type="ORF">PAMC26577_07095</name>
</gene>
<dbReference type="InterPro" id="IPR050228">
    <property type="entry name" value="Carboxylesterase_BioH"/>
</dbReference>
<accession>A0A242N2H7</accession>
<dbReference type="Pfam" id="PF12146">
    <property type="entry name" value="Hydrolase_4"/>
    <property type="match status" value="1"/>
</dbReference>
<name>A0A242N2H7_CABSO</name>
<dbReference type="Gene3D" id="3.40.50.1820">
    <property type="entry name" value="alpha/beta hydrolase"/>
    <property type="match status" value="1"/>
</dbReference>
<dbReference type="RefSeq" id="WP_062001615.1">
    <property type="nucleotide sequence ID" value="NZ_MSRG01000012.1"/>
</dbReference>
<evidence type="ECO:0000313" key="2">
    <source>
        <dbReference type="EMBL" id="OTP77879.1"/>
    </source>
</evidence>
<proteinExistence type="predicted"/>
<organism evidence="2 3">
    <name type="scientific">Caballeronia sordidicola</name>
    <name type="common">Burkholderia sordidicola</name>
    <dbReference type="NCBI Taxonomy" id="196367"/>
    <lineage>
        <taxon>Bacteria</taxon>
        <taxon>Pseudomonadati</taxon>
        <taxon>Pseudomonadota</taxon>
        <taxon>Betaproteobacteria</taxon>
        <taxon>Burkholderiales</taxon>
        <taxon>Burkholderiaceae</taxon>
        <taxon>Caballeronia</taxon>
    </lineage>
</organism>
<dbReference type="PANTHER" id="PTHR43194">
    <property type="entry name" value="HYDROLASE ALPHA/BETA FOLD FAMILY"/>
    <property type="match status" value="1"/>
</dbReference>
<dbReference type="EMBL" id="NBTZ01000027">
    <property type="protein sequence ID" value="OTP77879.1"/>
    <property type="molecule type" value="Genomic_DNA"/>
</dbReference>
<dbReference type="SUPFAM" id="SSF53474">
    <property type="entry name" value="alpha/beta-Hydrolases"/>
    <property type="match status" value="1"/>
</dbReference>
<sequence>MRDTQLSWRTLYGYARAVSAFSKSVLPDLTRSSFERLASAGGAATPGAMQAALPPHEAFATSDNYPLAYRHYESRSTHRVVILVHGAGCFGDQLHALAQHLSQRDIADVYTLDMRGHGLSPGRPGHAVDEPRQMISDVADFITFAARRHRGSSIVLGGHSAGGGLVLAISRSPLHRLVTGYLFLAPFLGLGSPVNRPYFGGWVRLRGVRLRLLSLLSALGITRFNGSTVVEFAPAARAIDKRYIQSWSFNTTLAFGPGLWVEKKPPIGPDVPVLVLSGDNDECFHVSLYPAAFKIVAPHAEICSMGAIGHWDLLADPAMLGAVERWLGRQDMKPMGVPQVVKASTY</sequence>
<dbReference type="InterPro" id="IPR022742">
    <property type="entry name" value="Hydrolase_4"/>
</dbReference>